<protein>
    <recommendedName>
        <fullName evidence="3">Selenium-dependent hydroxylase accessory protein YqeC</fullName>
    </recommendedName>
</protein>
<dbReference type="NCBIfam" id="TIGR03172">
    <property type="entry name" value="selenium cofactor biosynthesis protein YqeC"/>
    <property type="match status" value="1"/>
</dbReference>
<proteinExistence type="predicted"/>
<evidence type="ECO:0000313" key="1">
    <source>
        <dbReference type="EMBL" id="EFV44170.1"/>
    </source>
</evidence>
<dbReference type="Pfam" id="PF19842">
    <property type="entry name" value="YqeC"/>
    <property type="match status" value="1"/>
</dbReference>
<dbReference type="GeneID" id="78085201"/>
<dbReference type="Proteomes" id="UP000006034">
    <property type="component" value="Unassembled WGS sequence"/>
</dbReference>
<dbReference type="RefSeq" id="WP_005027849.1">
    <property type="nucleotide sequence ID" value="NZ_KE150238.1"/>
</dbReference>
<dbReference type="AlphaFoldDB" id="E5Y796"/>
<dbReference type="HOGENOM" id="CLU_068045_2_1_7"/>
<reference evidence="1 2" key="1">
    <citation type="submission" date="2010-10" db="EMBL/GenBank/DDBJ databases">
        <authorList>
            <consortium name="The Broad Institute Genome Sequencing Platform"/>
            <person name="Ward D."/>
            <person name="Earl A."/>
            <person name="Feldgarden M."/>
            <person name="Young S.K."/>
            <person name="Gargeya S."/>
            <person name="Zeng Q."/>
            <person name="Alvarado L."/>
            <person name="Berlin A."/>
            <person name="Bochicchio J."/>
            <person name="Chapman S.B."/>
            <person name="Chen Z."/>
            <person name="Freedman E."/>
            <person name="Gellesch M."/>
            <person name="Goldberg J."/>
            <person name="Griggs A."/>
            <person name="Gujja S."/>
            <person name="Heilman E."/>
            <person name="Heiman D."/>
            <person name="Howarth C."/>
            <person name="Mehta T."/>
            <person name="Neiman D."/>
            <person name="Pearson M."/>
            <person name="Roberts A."/>
            <person name="Saif S."/>
            <person name="Shea T."/>
            <person name="Shenoy N."/>
            <person name="Sisk P."/>
            <person name="Stolte C."/>
            <person name="Sykes S."/>
            <person name="White J."/>
            <person name="Yandava C."/>
            <person name="Allen-Vercoe E."/>
            <person name="Sibley C."/>
            <person name="Ambrose C.E."/>
            <person name="Strauss J."/>
            <person name="Daigneault M."/>
            <person name="Haas B."/>
            <person name="Nusbaum C."/>
            <person name="Birren B."/>
        </authorList>
    </citation>
    <scope>NUCLEOTIDE SEQUENCE [LARGE SCALE GENOMIC DNA]</scope>
    <source>
        <strain evidence="1 2">3_1_6</strain>
    </source>
</reference>
<gene>
    <name evidence="1" type="ORF">HMPREF0179_02060</name>
</gene>
<accession>E5Y796</accession>
<dbReference type="InterPro" id="IPR017587">
    <property type="entry name" value="YqeC"/>
</dbReference>
<dbReference type="EMBL" id="ADCP02000001">
    <property type="protein sequence ID" value="EFV44170.1"/>
    <property type="molecule type" value="Genomic_DNA"/>
</dbReference>
<evidence type="ECO:0000313" key="2">
    <source>
        <dbReference type="Proteomes" id="UP000006034"/>
    </source>
</evidence>
<comment type="caution">
    <text evidence="1">The sequence shown here is derived from an EMBL/GenBank/DDBJ whole genome shotgun (WGS) entry which is preliminary data.</text>
</comment>
<reference evidence="1 2" key="2">
    <citation type="submission" date="2013-04" db="EMBL/GenBank/DDBJ databases">
        <title>The Genome Sequence of Bilophila wadsworthia 3_1_6.</title>
        <authorList>
            <consortium name="The Broad Institute Genomics Platform"/>
            <person name="Earl A."/>
            <person name="Ward D."/>
            <person name="Feldgarden M."/>
            <person name="Gevers D."/>
            <person name="Sibley C."/>
            <person name="Strauss J."/>
            <person name="Allen-Vercoe E."/>
            <person name="Walker B."/>
            <person name="Young S."/>
            <person name="Zeng Q."/>
            <person name="Gargeya S."/>
            <person name="Fitzgerald M."/>
            <person name="Haas B."/>
            <person name="Abouelleil A."/>
            <person name="Allen A.W."/>
            <person name="Alvarado L."/>
            <person name="Arachchi H.M."/>
            <person name="Berlin A.M."/>
            <person name="Chapman S.B."/>
            <person name="Gainer-Dewar J."/>
            <person name="Goldberg J."/>
            <person name="Griggs A."/>
            <person name="Gujja S."/>
            <person name="Hansen M."/>
            <person name="Howarth C."/>
            <person name="Imamovic A."/>
            <person name="Ireland A."/>
            <person name="Larimer J."/>
            <person name="McCowan C."/>
            <person name="Murphy C."/>
            <person name="Pearson M."/>
            <person name="Poon T.W."/>
            <person name="Priest M."/>
            <person name="Roberts A."/>
            <person name="Saif S."/>
            <person name="Shea T."/>
            <person name="Sisk P."/>
            <person name="Sykes S."/>
            <person name="Wortman J."/>
            <person name="Nusbaum C."/>
            <person name="Birren B."/>
        </authorList>
    </citation>
    <scope>NUCLEOTIDE SEQUENCE [LARGE SCALE GENOMIC DNA]</scope>
    <source>
        <strain evidence="1 2">3_1_6</strain>
    </source>
</reference>
<dbReference type="STRING" id="563192.HMPREF0179_02060"/>
<sequence>MKRWPLEALFAGSGGVAFPRMTALVGAGGKTTLMYALARRMADAGRRVVCTTTTKIFPPEDGLPVVLLEGAADPVAAVHDALSAAPCVVAAGRPLPDVRKLDGVSPRMLAVLSAALPEALFLVEADGAARKPLKAPAAHEPVLPEPLGCCVAVVGLDSVGQPLDDGHVHRSALVCAAAGQEPGSPVTPATLACLVEHLEGLFRNCPAGCRRLVFANKGDGPGALDAASEAAALSRSVAWFAGSAAQGWCVPLTAGAQRALGMEPFRDLPC</sequence>
<dbReference type="eggNOG" id="COG1192">
    <property type="taxonomic scope" value="Bacteria"/>
</dbReference>
<dbReference type="OrthoDB" id="368187at2"/>
<evidence type="ECO:0008006" key="3">
    <source>
        <dbReference type="Google" id="ProtNLM"/>
    </source>
</evidence>
<keyword evidence="2" id="KW-1185">Reference proteome</keyword>
<organism evidence="1 2">
    <name type="scientific">Bilophila wadsworthia (strain 3_1_6)</name>
    <dbReference type="NCBI Taxonomy" id="563192"/>
    <lineage>
        <taxon>Bacteria</taxon>
        <taxon>Pseudomonadati</taxon>
        <taxon>Thermodesulfobacteriota</taxon>
        <taxon>Desulfovibrionia</taxon>
        <taxon>Desulfovibrionales</taxon>
        <taxon>Desulfovibrionaceae</taxon>
        <taxon>Bilophila</taxon>
    </lineage>
</organism>
<name>E5Y796_BILW3</name>